<dbReference type="GeneID" id="14882916"/>
<sequence length="78" mass="9287">LLVGTNTEKRLDFEKEKRKDGKKSIHDYPISTEDGIQFAKEIKAIKYLECSHLDLNSIERVFDCIYEWGYNKYIKNKK</sequence>
<dbReference type="VEuPathDB" id="AmoebaDB:EIN_101540"/>
<feature type="non-terminal residue" evidence="1">
    <location>
        <position position="1"/>
    </location>
</feature>
<evidence type="ECO:0000313" key="1">
    <source>
        <dbReference type="EMBL" id="ELP83939.1"/>
    </source>
</evidence>
<dbReference type="InterPro" id="IPR027417">
    <property type="entry name" value="P-loop_NTPase"/>
</dbReference>
<dbReference type="AlphaFoldDB" id="L7FJS2"/>
<reference evidence="1 2" key="1">
    <citation type="submission" date="2012-10" db="EMBL/GenBank/DDBJ databases">
        <authorList>
            <person name="Zafar N."/>
            <person name="Inman J."/>
            <person name="Hall N."/>
            <person name="Lorenzi H."/>
            <person name="Caler E."/>
        </authorList>
    </citation>
    <scope>NUCLEOTIDE SEQUENCE [LARGE SCALE GENOMIC DNA]</scope>
    <source>
        <strain evidence="1 2">IP1</strain>
    </source>
</reference>
<name>L7FJS2_ENTIV</name>
<protein>
    <submittedName>
        <fullName evidence="1">Uncharacterized protein</fullName>
    </submittedName>
</protein>
<proteinExistence type="predicted"/>
<dbReference type="EMBL" id="KB207206">
    <property type="protein sequence ID" value="ELP83939.1"/>
    <property type="molecule type" value="Genomic_DNA"/>
</dbReference>
<dbReference type="KEGG" id="eiv:EIN_101540"/>
<dbReference type="Proteomes" id="UP000014680">
    <property type="component" value="Unassembled WGS sequence"/>
</dbReference>
<accession>L7FJS2</accession>
<evidence type="ECO:0000313" key="2">
    <source>
        <dbReference type="Proteomes" id="UP000014680"/>
    </source>
</evidence>
<organism evidence="1 2">
    <name type="scientific">Entamoeba invadens IP1</name>
    <dbReference type="NCBI Taxonomy" id="370355"/>
    <lineage>
        <taxon>Eukaryota</taxon>
        <taxon>Amoebozoa</taxon>
        <taxon>Evosea</taxon>
        <taxon>Archamoebae</taxon>
        <taxon>Mastigamoebida</taxon>
        <taxon>Entamoebidae</taxon>
        <taxon>Entamoeba</taxon>
    </lineage>
</organism>
<dbReference type="OrthoDB" id="8830751at2759"/>
<dbReference type="RefSeq" id="XP_004183285.1">
    <property type="nucleotide sequence ID" value="XM_004183237.1"/>
</dbReference>
<dbReference type="SUPFAM" id="SSF52540">
    <property type="entry name" value="P-loop containing nucleoside triphosphate hydrolases"/>
    <property type="match status" value="1"/>
</dbReference>
<dbReference type="Gene3D" id="3.40.50.300">
    <property type="entry name" value="P-loop containing nucleotide triphosphate hydrolases"/>
    <property type="match status" value="1"/>
</dbReference>
<gene>
    <name evidence="1" type="ORF">EIN_101540</name>
</gene>
<keyword evidence="2" id="KW-1185">Reference proteome</keyword>